<name>A0A0D0PEL3_PSEFL</name>
<gene>
    <name evidence="2" type="ORF">RL74_03685</name>
</gene>
<protein>
    <submittedName>
        <fullName evidence="2">Membrane protein</fullName>
    </submittedName>
</protein>
<evidence type="ECO:0000313" key="2">
    <source>
        <dbReference type="EMBL" id="KIQ60764.1"/>
    </source>
</evidence>
<proteinExistence type="predicted"/>
<dbReference type="AlphaFoldDB" id="A0A0D0PEL3"/>
<dbReference type="Proteomes" id="UP000032101">
    <property type="component" value="Unassembled WGS sequence"/>
</dbReference>
<feature type="transmembrane region" description="Helical" evidence="1">
    <location>
        <begin position="79"/>
        <end position="96"/>
    </location>
</feature>
<dbReference type="Pfam" id="PF11086">
    <property type="entry name" value="DUF2878"/>
    <property type="match status" value="1"/>
</dbReference>
<evidence type="ECO:0000256" key="1">
    <source>
        <dbReference type="SAM" id="Phobius"/>
    </source>
</evidence>
<keyword evidence="1" id="KW-0472">Membrane</keyword>
<keyword evidence="1" id="KW-1133">Transmembrane helix</keyword>
<comment type="caution">
    <text evidence="2">The sequence shown here is derived from an EMBL/GenBank/DDBJ whole genome shotgun (WGS) entry which is preliminary data.</text>
</comment>
<dbReference type="EMBL" id="JXNZ01000020">
    <property type="protein sequence ID" value="KIQ60764.1"/>
    <property type="molecule type" value="Genomic_DNA"/>
</dbReference>
<sequence length="162" mass="17851">MPRRWLVANALWLQVGWWICVLGAQHPWLLLLVPVGLALHLWLCPDFNGEIKALLRTALVGCALDSLLGALNVFRFDNWPLPLWLALLWLVLASGLRHSLAWTGRPVWRAAMLGAVGGPLAYLGGARVAQVELPLGVMETGLLLSAVWALAFPLLVRLAAWR</sequence>
<keyword evidence="1" id="KW-0812">Transmembrane</keyword>
<feature type="transmembrane region" description="Helical" evidence="1">
    <location>
        <begin position="141"/>
        <end position="160"/>
    </location>
</feature>
<accession>A0A0D0PEL3</accession>
<evidence type="ECO:0000313" key="3">
    <source>
        <dbReference type="Proteomes" id="UP000032101"/>
    </source>
</evidence>
<dbReference type="PATRIC" id="fig|294.124.peg.754"/>
<dbReference type="RefSeq" id="WP_042728472.1">
    <property type="nucleotide sequence ID" value="NZ_JXNZ01000020.1"/>
</dbReference>
<reference evidence="2 3" key="1">
    <citation type="submission" date="2015-01" db="EMBL/GenBank/DDBJ databases">
        <title>Draft Genome Sequence of the Biocontrol and Plant Growth-Promoting Rhizobacteria (PGPR) Pseudomonas fluorescens UM270.</title>
        <authorList>
            <person name="Hernandez-Salmeron J.E."/>
            <person name="Santoyo G."/>
            <person name="Moreno-Hagelsieb G."/>
            <person name="Hernandez-Leon R."/>
        </authorList>
    </citation>
    <scope>NUCLEOTIDE SEQUENCE [LARGE SCALE GENOMIC DNA]</scope>
    <source>
        <strain evidence="2 3">UM270</strain>
    </source>
</reference>
<dbReference type="OrthoDB" id="21939at2"/>
<organism evidence="2 3">
    <name type="scientific">Pseudomonas fluorescens</name>
    <dbReference type="NCBI Taxonomy" id="294"/>
    <lineage>
        <taxon>Bacteria</taxon>
        <taxon>Pseudomonadati</taxon>
        <taxon>Pseudomonadota</taxon>
        <taxon>Gammaproteobacteria</taxon>
        <taxon>Pseudomonadales</taxon>
        <taxon>Pseudomonadaceae</taxon>
        <taxon>Pseudomonas</taxon>
    </lineage>
</organism>
<feature type="transmembrane region" description="Helical" evidence="1">
    <location>
        <begin position="15"/>
        <end position="41"/>
    </location>
</feature>
<feature type="transmembrane region" description="Helical" evidence="1">
    <location>
        <begin position="108"/>
        <end position="129"/>
    </location>
</feature>
<dbReference type="InterPro" id="IPR021306">
    <property type="entry name" value="DUF2878"/>
</dbReference>